<dbReference type="SUPFAM" id="SSF47644">
    <property type="entry name" value="Methionine synthase domain"/>
    <property type="match status" value="1"/>
</dbReference>
<organism evidence="7 8">
    <name type="scientific">Methanococcus maripaludis</name>
    <name type="common">Methanococcus deltae</name>
    <dbReference type="NCBI Taxonomy" id="39152"/>
    <lineage>
        <taxon>Archaea</taxon>
        <taxon>Methanobacteriati</taxon>
        <taxon>Methanobacteriota</taxon>
        <taxon>Methanomada group</taxon>
        <taxon>Methanococci</taxon>
        <taxon>Methanococcales</taxon>
        <taxon>Methanococcaceae</taxon>
        <taxon>Methanococcus</taxon>
    </lineage>
</organism>
<dbReference type="InterPro" id="IPR036594">
    <property type="entry name" value="Meth_synthase_dom"/>
</dbReference>
<dbReference type="Proteomes" id="UP000564425">
    <property type="component" value="Unassembled WGS sequence"/>
</dbReference>
<dbReference type="InterPro" id="IPR006158">
    <property type="entry name" value="Cobalamin-bd"/>
</dbReference>
<dbReference type="GO" id="GO:0005829">
    <property type="term" value="C:cytosol"/>
    <property type="evidence" value="ECO:0007669"/>
    <property type="project" value="TreeGrafter"/>
</dbReference>
<evidence type="ECO:0000313" key="6">
    <source>
        <dbReference type="EMBL" id="MBA2847046.1"/>
    </source>
</evidence>
<evidence type="ECO:0000259" key="4">
    <source>
        <dbReference type="PROSITE" id="PS51332"/>
    </source>
</evidence>
<dbReference type="PANTHER" id="PTHR45833">
    <property type="entry name" value="METHIONINE SYNTHASE"/>
    <property type="match status" value="1"/>
</dbReference>
<dbReference type="Pfam" id="PF02310">
    <property type="entry name" value="B12-binding"/>
    <property type="match status" value="1"/>
</dbReference>
<dbReference type="PANTHER" id="PTHR45833:SF1">
    <property type="entry name" value="METHIONINE SYNTHASE"/>
    <property type="match status" value="1"/>
</dbReference>
<sequence>MTKEQILKDIAKNLVEMEPERVVELCNEALNLGILPEEIIDNGLIAGMDEVGNLYEEEEYFVPEVLICADALYAGLDVVKPHITTEDATKPIKVVIGVVQGDTHDIGKNLVKIMMGASGIDVHDLGRDVPLEQFIEKAEEIEADFIGMSTLMTTTMDGMEKVIKMLEEKGLRNKYKVFIGGGPISQSFADKIGADIYTNTANEAVRRVKEVYGGL</sequence>
<dbReference type="SUPFAM" id="SSF52242">
    <property type="entry name" value="Cobalamin (vitamin B12)-binding domain"/>
    <property type="match status" value="1"/>
</dbReference>
<dbReference type="Pfam" id="PF02607">
    <property type="entry name" value="B12-binding_2"/>
    <property type="match status" value="1"/>
</dbReference>
<name>A0A7J9NRY7_METMI</name>
<comment type="similarity">
    <text evidence="1">Belongs to the methylamine corrinoid protein family.</text>
</comment>
<keyword evidence="3" id="KW-0170">Cobalt</keyword>
<feature type="domain" description="B12-binding" evidence="4">
    <location>
        <begin position="91"/>
        <end position="215"/>
    </location>
</feature>
<dbReference type="FunFam" id="3.40.50.280:FF:000003">
    <property type="entry name" value="Dimethylamine methyltransferase corrinoid protein"/>
    <property type="match status" value="1"/>
</dbReference>
<dbReference type="InterPro" id="IPR036724">
    <property type="entry name" value="Cobalamin-bd_sf"/>
</dbReference>
<protein>
    <submittedName>
        <fullName evidence="7">Dimethylamine corrinoid protein</fullName>
    </submittedName>
</protein>
<accession>A0A7J9NRY7</accession>
<dbReference type="GO" id="GO:0008705">
    <property type="term" value="F:methionine synthase activity"/>
    <property type="evidence" value="ECO:0007669"/>
    <property type="project" value="TreeGrafter"/>
</dbReference>
<dbReference type="AlphaFoldDB" id="A0A7J9NRY7"/>
<evidence type="ECO:0000259" key="5">
    <source>
        <dbReference type="PROSITE" id="PS51337"/>
    </source>
</evidence>
<dbReference type="GO" id="GO:0046872">
    <property type="term" value="F:metal ion binding"/>
    <property type="evidence" value="ECO:0007669"/>
    <property type="project" value="UniProtKB-KW"/>
</dbReference>
<dbReference type="InterPro" id="IPR050554">
    <property type="entry name" value="Met_Synthase/Corrinoid"/>
</dbReference>
<dbReference type="EMBL" id="JACDUH010000001">
    <property type="protein sequence ID" value="MBA2850448.1"/>
    <property type="molecule type" value="Genomic_DNA"/>
</dbReference>
<reference evidence="8 9" key="1">
    <citation type="submission" date="2020-07" db="EMBL/GenBank/DDBJ databases">
        <title>Genomic Encyclopedia of Type Strains, Phase IV (KMG-V): Genome sequencing to study the core and pangenomes of soil and plant-associated prokaryotes.</title>
        <authorList>
            <person name="Whitman W."/>
        </authorList>
    </citation>
    <scope>NUCLEOTIDE SEQUENCE [LARGE SCALE GENOMIC DNA]</scope>
    <source>
        <strain evidence="7 8">A1</strain>
        <strain evidence="6 9">A5</strain>
    </source>
</reference>
<dbReference type="PROSITE" id="PS51337">
    <property type="entry name" value="B12_BINDING_NTER"/>
    <property type="match status" value="1"/>
</dbReference>
<evidence type="ECO:0000256" key="3">
    <source>
        <dbReference type="ARBA" id="ARBA00023285"/>
    </source>
</evidence>
<dbReference type="Gene3D" id="1.10.1240.10">
    <property type="entry name" value="Methionine synthase domain"/>
    <property type="match status" value="1"/>
</dbReference>
<evidence type="ECO:0000256" key="2">
    <source>
        <dbReference type="ARBA" id="ARBA00022723"/>
    </source>
</evidence>
<dbReference type="Proteomes" id="UP000571854">
    <property type="component" value="Unassembled WGS sequence"/>
</dbReference>
<dbReference type="SMART" id="SM01018">
    <property type="entry name" value="B12-binding_2"/>
    <property type="match status" value="1"/>
</dbReference>
<proteinExistence type="inferred from homology"/>
<dbReference type="GO" id="GO:0050667">
    <property type="term" value="P:homocysteine metabolic process"/>
    <property type="evidence" value="ECO:0007669"/>
    <property type="project" value="TreeGrafter"/>
</dbReference>
<gene>
    <name evidence="7" type="ORF">HNP86_000579</name>
    <name evidence="6" type="ORF">HNP88_001230</name>
</gene>
<evidence type="ECO:0000313" key="9">
    <source>
        <dbReference type="Proteomes" id="UP000571854"/>
    </source>
</evidence>
<dbReference type="GO" id="GO:0046653">
    <property type="term" value="P:tetrahydrofolate metabolic process"/>
    <property type="evidence" value="ECO:0007669"/>
    <property type="project" value="TreeGrafter"/>
</dbReference>
<dbReference type="CDD" id="cd02070">
    <property type="entry name" value="corrinoid_protein_B12-BD"/>
    <property type="match status" value="1"/>
</dbReference>
<keyword evidence="2" id="KW-0479">Metal-binding</keyword>
<evidence type="ECO:0000313" key="7">
    <source>
        <dbReference type="EMBL" id="MBA2850448.1"/>
    </source>
</evidence>
<comment type="caution">
    <text evidence="7">The sequence shown here is derived from an EMBL/GenBank/DDBJ whole genome shotgun (WGS) entry which is preliminary data.</text>
</comment>
<dbReference type="Gene3D" id="3.40.50.280">
    <property type="entry name" value="Cobalamin-binding domain"/>
    <property type="match status" value="1"/>
</dbReference>
<dbReference type="PROSITE" id="PS51332">
    <property type="entry name" value="B12_BINDING"/>
    <property type="match status" value="1"/>
</dbReference>
<feature type="domain" description="B12-binding N-terminal" evidence="5">
    <location>
        <begin position="1"/>
        <end position="91"/>
    </location>
</feature>
<evidence type="ECO:0000313" key="8">
    <source>
        <dbReference type="Proteomes" id="UP000564425"/>
    </source>
</evidence>
<dbReference type="RefSeq" id="WP_309500905.1">
    <property type="nucleotide sequence ID" value="NZ_JACDUJ010000001.1"/>
</dbReference>
<dbReference type="InterPro" id="IPR003759">
    <property type="entry name" value="Cbl-bd_cap"/>
</dbReference>
<dbReference type="GO" id="GO:0031419">
    <property type="term" value="F:cobalamin binding"/>
    <property type="evidence" value="ECO:0007669"/>
    <property type="project" value="InterPro"/>
</dbReference>
<evidence type="ECO:0000256" key="1">
    <source>
        <dbReference type="ARBA" id="ARBA00010854"/>
    </source>
</evidence>
<dbReference type="EMBL" id="JACDUJ010000001">
    <property type="protein sequence ID" value="MBA2847046.1"/>
    <property type="molecule type" value="Genomic_DNA"/>
</dbReference>